<gene>
    <name evidence="4" type="ORF">C1H76_1606</name>
</gene>
<keyword evidence="2" id="KW-0472">Membrane</keyword>
<proteinExistence type="predicted"/>
<keyword evidence="2" id="KW-0812">Transmembrane</keyword>
<name>A0A4U7B4I1_9PEZI</name>
<evidence type="ECO:0000313" key="4">
    <source>
        <dbReference type="EMBL" id="TKX26253.1"/>
    </source>
</evidence>
<organism evidence="4 5">
    <name type="scientific">Elsinoe australis</name>
    <dbReference type="NCBI Taxonomy" id="40998"/>
    <lineage>
        <taxon>Eukaryota</taxon>
        <taxon>Fungi</taxon>
        <taxon>Dikarya</taxon>
        <taxon>Ascomycota</taxon>
        <taxon>Pezizomycotina</taxon>
        <taxon>Dothideomycetes</taxon>
        <taxon>Dothideomycetidae</taxon>
        <taxon>Myriangiales</taxon>
        <taxon>Elsinoaceae</taxon>
        <taxon>Elsinoe</taxon>
    </lineage>
</organism>
<dbReference type="Proteomes" id="UP000308133">
    <property type="component" value="Unassembled WGS sequence"/>
</dbReference>
<accession>A0A4U7B4I1</accession>
<evidence type="ECO:0000256" key="1">
    <source>
        <dbReference type="SAM" id="MobiDB-lite"/>
    </source>
</evidence>
<evidence type="ECO:0000313" key="5">
    <source>
        <dbReference type="Proteomes" id="UP000308133"/>
    </source>
</evidence>
<protein>
    <submittedName>
        <fullName evidence="4">Uncharacterized protein</fullName>
    </submittedName>
</protein>
<sequence length="336" mass="34127">MRHHFALSLLALILASTANAGIHVPQTTLLVSATTPVPASVITAAPIHKDLQRRAPFTCGYVSGQGASALTCPNGYSCYNTIGAGSVRWACCNELGCVNDYALCNDYGTQGCASFQLEPSVCSSIYGGPILSCSSEAPSCMRYARSSTLGDSLVYYSLTCGMEARDIPVLLTTTGGSGSKSSPTGSGLGGMVTSSALNINSILGNGASGNTASSGNSGSSTSTSSTSSTSGTSGLSTRAIIAIVVGGIAAIIVASIIGCCCWRHHRTNRAHVIDPHPRPNVEYLAGQSVAPGSVAPGSVTNGPTSNTSRWAAGVPFGAHPNIPPMQPMSEASFSQR</sequence>
<dbReference type="EMBL" id="PTQR01000014">
    <property type="protein sequence ID" value="TKX26253.1"/>
    <property type="molecule type" value="Genomic_DNA"/>
</dbReference>
<keyword evidence="2" id="KW-1133">Transmembrane helix</keyword>
<feature type="transmembrane region" description="Helical" evidence="2">
    <location>
        <begin position="239"/>
        <end position="262"/>
    </location>
</feature>
<reference evidence="4 5" key="1">
    <citation type="submission" date="2018-02" db="EMBL/GenBank/DDBJ databases">
        <title>Draft genome sequences of Elsinoe sp., causing black scab on jojoba.</title>
        <authorList>
            <person name="Stodart B."/>
            <person name="Jeffress S."/>
            <person name="Ash G."/>
            <person name="Arun Chinnappa K."/>
        </authorList>
    </citation>
    <scope>NUCLEOTIDE SEQUENCE [LARGE SCALE GENOMIC DNA]</scope>
    <source>
        <strain evidence="4 5">Hillstone_2</strain>
    </source>
</reference>
<evidence type="ECO:0000256" key="3">
    <source>
        <dbReference type="SAM" id="SignalP"/>
    </source>
</evidence>
<dbReference type="AlphaFoldDB" id="A0A4U7B4I1"/>
<feature type="region of interest" description="Disordered" evidence="1">
    <location>
        <begin position="210"/>
        <end position="233"/>
    </location>
</feature>
<feature type="chain" id="PRO_5020198147" evidence="3">
    <location>
        <begin position="21"/>
        <end position="336"/>
    </location>
</feature>
<keyword evidence="3" id="KW-0732">Signal</keyword>
<comment type="caution">
    <text evidence="4">The sequence shown here is derived from an EMBL/GenBank/DDBJ whole genome shotgun (WGS) entry which is preliminary data.</text>
</comment>
<feature type="signal peptide" evidence="3">
    <location>
        <begin position="1"/>
        <end position="20"/>
    </location>
</feature>
<evidence type="ECO:0000256" key="2">
    <source>
        <dbReference type="SAM" id="Phobius"/>
    </source>
</evidence>